<gene>
    <name evidence="11" type="primary">PSMC3IP</name>
    <name evidence="11" type="ORF">GGI15_003659</name>
</gene>
<evidence type="ECO:0000259" key="9">
    <source>
        <dbReference type="Pfam" id="PF07106"/>
    </source>
</evidence>
<comment type="caution">
    <text evidence="11">The sequence shown here is derived from an EMBL/GenBank/DDBJ whole genome shotgun (WGS) entry which is preliminary data.</text>
</comment>
<dbReference type="PANTHER" id="PTHR15938:SF0">
    <property type="entry name" value="HOMOLOGOUS-PAIRING PROTEIN 2 HOMOLOG"/>
    <property type="match status" value="1"/>
</dbReference>
<evidence type="ECO:0000256" key="1">
    <source>
        <dbReference type="ARBA" id="ARBA00004123"/>
    </source>
</evidence>
<dbReference type="InterPro" id="IPR036388">
    <property type="entry name" value="WH-like_DNA-bd_sf"/>
</dbReference>
<keyword evidence="4 8" id="KW-0175">Coiled coil</keyword>
<dbReference type="AlphaFoldDB" id="A0A9W8H825"/>
<feature type="domain" description="Homologous-pairing protein 2 winged helix" evidence="9">
    <location>
        <begin position="12"/>
        <end position="71"/>
    </location>
</feature>
<dbReference type="Gene3D" id="1.10.10.10">
    <property type="entry name" value="Winged helix-like DNA-binding domain superfamily/Winged helix DNA-binding domain"/>
    <property type="match status" value="1"/>
</dbReference>
<evidence type="ECO:0000256" key="3">
    <source>
        <dbReference type="ARBA" id="ARBA00016093"/>
    </source>
</evidence>
<comment type="subcellular location">
    <subcellularLocation>
        <location evidence="1">Nucleus</location>
    </subcellularLocation>
</comment>
<evidence type="ECO:0000256" key="7">
    <source>
        <dbReference type="ARBA" id="ARBA00023254"/>
    </source>
</evidence>
<evidence type="ECO:0000259" key="10">
    <source>
        <dbReference type="Pfam" id="PF18517"/>
    </source>
</evidence>
<dbReference type="GO" id="GO:0000709">
    <property type="term" value="P:meiotic joint molecule formation"/>
    <property type="evidence" value="ECO:0007669"/>
    <property type="project" value="TreeGrafter"/>
</dbReference>
<feature type="domain" description="Leucine zipper with capping helix" evidence="10">
    <location>
        <begin position="152"/>
        <end position="209"/>
    </location>
</feature>
<evidence type="ECO:0000313" key="11">
    <source>
        <dbReference type="EMBL" id="KAJ2780084.1"/>
    </source>
</evidence>
<dbReference type="InterPro" id="IPR010776">
    <property type="entry name" value="Hop2_WH_dom"/>
</dbReference>
<keyword evidence="7" id="KW-0469">Meiosis</keyword>
<dbReference type="GO" id="GO:0000794">
    <property type="term" value="C:condensed nuclear chromosome"/>
    <property type="evidence" value="ECO:0007669"/>
    <property type="project" value="TreeGrafter"/>
</dbReference>
<dbReference type="Pfam" id="PF18517">
    <property type="entry name" value="LZ3wCH"/>
    <property type="match status" value="1"/>
</dbReference>
<evidence type="ECO:0000256" key="8">
    <source>
        <dbReference type="SAM" id="Coils"/>
    </source>
</evidence>
<reference evidence="11" key="1">
    <citation type="submission" date="2022-07" db="EMBL/GenBank/DDBJ databases">
        <title>Phylogenomic reconstructions and comparative analyses of Kickxellomycotina fungi.</title>
        <authorList>
            <person name="Reynolds N.K."/>
            <person name="Stajich J.E."/>
            <person name="Barry K."/>
            <person name="Grigoriev I.V."/>
            <person name="Crous P."/>
            <person name="Smith M.E."/>
        </authorList>
    </citation>
    <scope>NUCLEOTIDE SEQUENCE</scope>
    <source>
        <strain evidence="11">BCRC 34489</strain>
    </source>
</reference>
<dbReference type="GO" id="GO:0007129">
    <property type="term" value="P:homologous chromosome pairing at meiosis"/>
    <property type="evidence" value="ECO:0007669"/>
    <property type="project" value="TreeGrafter"/>
</dbReference>
<evidence type="ECO:0000256" key="2">
    <source>
        <dbReference type="ARBA" id="ARBA00007922"/>
    </source>
</evidence>
<dbReference type="InterPro" id="IPR040661">
    <property type="entry name" value="LZ3wCH"/>
</dbReference>
<keyword evidence="5" id="KW-0233">DNA recombination</keyword>
<dbReference type="GO" id="GO:0120230">
    <property type="term" value="F:recombinase activator activity"/>
    <property type="evidence" value="ECO:0007669"/>
    <property type="project" value="TreeGrafter"/>
</dbReference>
<dbReference type="GO" id="GO:0120231">
    <property type="term" value="C:DNA recombinase auxiliary factor complex"/>
    <property type="evidence" value="ECO:0007669"/>
    <property type="project" value="TreeGrafter"/>
</dbReference>
<keyword evidence="12" id="KW-1185">Reference proteome</keyword>
<evidence type="ECO:0000313" key="12">
    <source>
        <dbReference type="Proteomes" id="UP001140172"/>
    </source>
</evidence>
<evidence type="ECO:0000256" key="6">
    <source>
        <dbReference type="ARBA" id="ARBA00023242"/>
    </source>
</evidence>
<dbReference type="EMBL" id="JANBUM010000267">
    <property type="protein sequence ID" value="KAJ2780084.1"/>
    <property type="molecule type" value="Genomic_DNA"/>
</dbReference>
<dbReference type="Proteomes" id="UP001140172">
    <property type="component" value="Unassembled WGS sequence"/>
</dbReference>
<evidence type="ECO:0000256" key="5">
    <source>
        <dbReference type="ARBA" id="ARBA00023172"/>
    </source>
</evidence>
<accession>A0A9W8H825</accession>
<name>A0A9W8H825_9FUNG</name>
<dbReference type="PANTHER" id="PTHR15938">
    <property type="entry name" value="TBP-1 INTERACTING PROTEIN"/>
    <property type="match status" value="1"/>
</dbReference>
<protein>
    <recommendedName>
        <fullName evidence="3">Homologous-pairing protein 2 homolog</fullName>
    </recommendedName>
</protein>
<evidence type="ECO:0000256" key="4">
    <source>
        <dbReference type="ARBA" id="ARBA00023054"/>
    </source>
</evidence>
<dbReference type="GO" id="GO:0010774">
    <property type="term" value="P:meiotic strand invasion involved in reciprocal meiotic recombination"/>
    <property type="evidence" value="ECO:0007669"/>
    <property type="project" value="TreeGrafter"/>
</dbReference>
<sequence length="218" mass="24469">MPPKKSKGSSAENKEAVLDYLNKTNRPYSANDISSQLHGLVSPAGAKKILNDLANNGQIMCKANGKQQIFYAVQTEIEVPNTEGVEEEEEAIREMEERLAKLKEENKAQSSKLHSLNSALTDDQMRERIAKLTMEVKENDARLNQLRSGEVISPEEKKKIDTEYATMTKHWKARKRIFKNITDTIAEGYPGKLKDLFEEIGVETDEDVGVDTSIISAK</sequence>
<proteinExistence type="inferred from homology"/>
<feature type="coiled-coil region" evidence="8">
    <location>
        <begin position="85"/>
        <end position="119"/>
    </location>
</feature>
<dbReference type="Pfam" id="PF07106">
    <property type="entry name" value="WHD_TBPIP"/>
    <property type="match status" value="1"/>
</dbReference>
<organism evidence="11 12">
    <name type="scientific">Coemansia interrupta</name>
    <dbReference type="NCBI Taxonomy" id="1126814"/>
    <lineage>
        <taxon>Eukaryota</taxon>
        <taxon>Fungi</taxon>
        <taxon>Fungi incertae sedis</taxon>
        <taxon>Zoopagomycota</taxon>
        <taxon>Kickxellomycotina</taxon>
        <taxon>Kickxellomycetes</taxon>
        <taxon>Kickxellales</taxon>
        <taxon>Kickxellaceae</taxon>
        <taxon>Coemansia</taxon>
    </lineage>
</organism>
<comment type="similarity">
    <text evidence="2">Belongs to the HOP2 family.</text>
</comment>
<keyword evidence="6" id="KW-0539">Nucleus</keyword>
<dbReference type="GO" id="GO:0003690">
    <property type="term" value="F:double-stranded DNA binding"/>
    <property type="evidence" value="ECO:0007669"/>
    <property type="project" value="TreeGrafter"/>
</dbReference>
<dbReference type="OrthoDB" id="272266at2759"/>